<proteinExistence type="predicted"/>
<evidence type="ECO:0000313" key="1">
    <source>
        <dbReference type="EMBL" id="KAI9507057.1"/>
    </source>
</evidence>
<keyword evidence="2" id="KW-1185">Reference proteome</keyword>
<evidence type="ECO:0000313" key="2">
    <source>
        <dbReference type="Proteomes" id="UP001207468"/>
    </source>
</evidence>
<organism evidence="1 2">
    <name type="scientific">Russula earlei</name>
    <dbReference type="NCBI Taxonomy" id="71964"/>
    <lineage>
        <taxon>Eukaryota</taxon>
        <taxon>Fungi</taxon>
        <taxon>Dikarya</taxon>
        <taxon>Basidiomycota</taxon>
        <taxon>Agaricomycotina</taxon>
        <taxon>Agaricomycetes</taxon>
        <taxon>Russulales</taxon>
        <taxon>Russulaceae</taxon>
        <taxon>Russula</taxon>
    </lineage>
</organism>
<accession>A0ACC0U7H2</accession>
<reference evidence="1" key="1">
    <citation type="submission" date="2021-03" db="EMBL/GenBank/DDBJ databases">
        <title>Evolutionary priming and transition to the ectomycorrhizal habit in an iconic lineage of mushroom-forming fungi: is preadaptation a requirement?</title>
        <authorList>
            <consortium name="DOE Joint Genome Institute"/>
            <person name="Looney B.P."/>
            <person name="Miyauchi S."/>
            <person name="Morin E."/>
            <person name="Drula E."/>
            <person name="Courty P.E."/>
            <person name="Chicoki N."/>
            <person name="Fauchery L."/>
            <person name="Kohler A."/>
            <person name="Kuo A."/>
            <person name="LaButti K."/>
            <person name="Pangilinan J."/>
            <person name="Lipzen A."/>
            <person name="Riley R."/>
            <person name="Andreopoulos W."/>
            <person name="He G."/>
            <person name="Johnson J."/>
            <person name="Barry K.W."/>
            <person name="Grigoriev I.V."/>
            <person name="Nagy L."/>
            <person name="Hibbett D."/>
            <person name="Henrissat B."/>
            <person name="Matheny P.B."/>
            <person name="Labbe J."/>
            <person name="Martin A.F."/>
        </authorList>
    </citation>
    <scope>NUCLEOTIDE SEQUENCE</scope>
    <source>
        <strain evidence="1">BPL698</strain>
    </source>
</reference>
<comment type="caution">
    <text evidence="1">The sequence shown here is derived from an EMBL/GenBank/DDBJ whole genome shotgun (WGS) entry which is preliminary data.</text>
</comment>
<sequence>MCKSLGWYKSSPNNHPYNMHIITYTSLFRIVNKFHQEASSDPTVPNSLNRSID</sequence>
<feature type="non-terminal residue" evidence="1">
    <location>
        <position position="53"/>
    </location>
</feature>
<protein>
    <submittedName>
        <fullName evidence="1">Uncharacterized protein</fullName>
    </submittedName>
</protein>
<dbReference type="EMBL" id="JAGFNK010000141">
    <property type="protein sequence ID" value="KAI9507057.1"/>
    <property type="molecule type" value="Genomic_DNA"/>
</dbReference>
<gene>
    <name evidence="1" type="ORF">F5148DRAFT_1208202</name>
</gene>
<name>A0ACC0U7H2_9AGAM</name>
<dbReference type="Proteomes" id="UP001207468">
    <property type="component" value="Unassembled WGS sequence"/>
</dbReference>